<evidence type="ECO:0000313" key="4">
    <source>
        <dbReference type="EMBL" id="SAK61153.1"/>
    </source>
</evidence>
<comment type="similarity">
    <text evidence="1 2">Belongs to the small heat shock protein (HSP20) family.</text>
</comment>
<feature type="domain" description="SHSP" evidence="3">
    <location>
        <begin position="24"/>
        <end position="135"/>
    </location>
</feature>
<dbReference type="SUPFAM" id="SSF49764">
    <property type="entry name" value="HSP20-like chaperones"/>
    <property type="match status" value="1"/>
</dbReference>
<dbReference type="OrthoDB" id="9788892at2"/>
<dbReference type="PROSITE" id="PS01031">
    <property type="entry name" value="SHSP"/>
    <property type="match status" value="1"/>
</dbReference>
<dbReference type="CDD" id="cd06464">
    <property type="entry name" value="ACD_sHsps-like"/>
    <property type="match status" value="1"/>
</dbReference>
<dbReference type="AlphaFoldDB" id="A0A158ATU0"/>
<dbReference type="PANTHER" id="PTHR11527">
    <property type="entry name" value="HEAT-SHOCK PROTEIN 20 FAMILY MEMBER"/>
    <property type="match status" value="1"/>
</dbReference>
<evidence type="ECO:0000256" key="1">
    <source>
        <dbReference type="PROSITE-ProRule" id="PRU00285"/>
    </source>
</evidence>
<keyword evidence="4" id="KW-0346">Stress response</keyword>
<evidence type="ECO:0000313" key="5">
    <source>
        <dbReference type="Proteomes" id="UP000054978"/>
    </source>
</evidence>
<keyword evidence="5" id="KW-1185">Reference proteome</keyword>
<dbReference type="Gene3D" id="2.60.40.790">
    <property type="match status" value="1"/>
</dbReference>
<reference evidence="4" key="1">
    <citation type="submission" date="2016-01" db="EMBL/GenBank/DDBJ databases">
        <authorList>
            <person name="Peeters C."/>
        </authorList>
    </citation>
    <scope>NUCLEOTIDE SEQUENCE [LARGE SCALE GENOMIC DNA]</scope>
    <source>
        <strain evidence="4">LMG 29326</strain>
    </source>
</reference>
<protein>
    <submittedName>
        <fullName evidence="4">Heat shock protein Hsp20</fullName>
    </submittedName>
</protein>
<dbReference type="EMBL" id="FCOB02000009">
    <property type="protein sequence ID" value="SAK61153.1"/>
    <property type="molecule type" value="Genomic_DNA"/>
</dbReference>
<dbReference type="InterPro" id="IPR031107">
    <property type="entry name" value="Small_HSP"/>
</dbReference>
<dbReference type="RefSeq" id="WP_087045415.1">
    <property type="nucleotide sequence ID" value="NZ_FCOB02000009.1"/>
</dbReference>
<dbReference type="Pfam" id="PF00011">
    <property type="entry name" value="HSP20"/>
    <property type="match status" value="1"/>
</dbReference>
<sequence>MSDNRQVAQRDQGAVTLEQADGVRRRATWTPAVDIFEDPHAVTLWAHLPGVSRERLEIKVHDGRLTIEAESVVPVPPNLRLSHAELRAPFFSRSFTVSEDFDTSKIDAVLKDGVLKLTLPRREEARPRRIEVGLG</sequence>
<evidence type="ECO:0000259" key="3">
    <source>
        <dbReference type="PROSITE" id="PS01031"/>
    </source>
</evidence>
<proteinExistence type="inferred from homology"/>
<dbReference type="InterPro" id="IPR008978">
    <property type="entry name" value="HSP20-like_chaperone"/>
</dbReference>
<accession>A0A158ATU0</accession>
<evidence type="ECO:0000256" key="2">
    <source>
        <dbReference type="RuleBase" id="RU003616"/>
    </source>
</evidence>
<dbReference type="Proteomes" id="UP000054978">
    <property type="component" value="Unassembled WGS sequence"/>
</dbReference>
<dbReference type="InterPro" id="IPR002068">
    <property type="entry name" value="A-crystallin/Hsp20_dom"/>
</dbReference>
<dbReference type="STRING" id="1777144.AWB83_02335"/>
<name>A0A158ATU0_9BURK</name>
<gene>
    <name evidence="4" type="ORF">AWB83_02335</name>
</gene>
<comment type="caution">
    <text evidence="4">The sequence shown here is derived from an EMBL/GenBank/DDBJ whole genome shotgun (WGS) entry which is preliminary data.</text>
</comment>
<organism evidence="4 5">
    <name type="scientific">Caballeronia ptereochthonis</name>
    <dbReference type="NCBI Taxonomy" id="1777144"/>
    <lineage>
        <taxon>Bacteria</taxon>
        <taxon>Pseudomonadati</taxon>
        <taxon>Pseudomonadota</taxon>
        <taxon>Betaproteobacteria</taxon>
        <taxon>Burkholderiales</taxon>
        <taxon>Burkholderiaceae</taxon>
        <taxon>Caballeronia</taxon>
    </lineage>
</organism>